<dbReference type="GO" id="GO:0046872">
    <property type="term" value="F:metal ion binding"/>
    <property type="evidence" value="ECO:0007669"/>
    <property type="project" value="UniProtKB-KW"/>
</dbReference>
<keyword evidence="9" id="KW-1185">Reference proteome</keyword>
<dbReference type="Pfam" id="PF14226">
    <property type="entry name" value="DIOX_N"/>
    <property type="match status" value="1"/>
</dbReference>
<dbReference type="PROSITE" id="PS51471">
    <property type="entry name" value="FE2OG_OXY"/>
    <property type="match status" value="1"/>
</dbReference>
<evidence type="ECO:0000259" key="7">
    <source>
        <dbReference type="PROSITE" id="PS51471"/>
    </source>
</evidence>
<dbReference type="InterPro" id="IPR050295">
    <property type="entry name" value="Plant_2OG-oxidoreductases"/>
</dbReference>
<comment type="caution">
    <text evidence="8">The sequence shown here is derived from an EMBL/GenBank/DDBJ whole genome shotgun (WGS) entry which is preliminary data.</text>
</comment>
<comment type="similarity">
    <text evidence="1 6">Belongs to the iron/ascorbate-dependent oxidoreductase family.</text>
</comment>
<evidence type="ECO:0000256" key="5">
    <source>
        <dbReference type="ARBA" id="ARBA00023004"/>
    </source>
</evidence>
<evidence type="ECO:0000313" key="9">
    <source>
        <dbReference type="Proteomes" id="UP000224567"/>
    </source>
</evidence>
<dbReference type="EMBL" id="MLFT02000006">
    <property type="protein sequence ID" value="PHT46566.1"/>
    <property type="molecule type" value="Genomic_DNA"/>
</dbReference>
<evidence type="ECO:0000313" key="8">
    <source>
        <dbReference type="EMBL" id="PHT46566.1"/>
    </source>
</evidence>
<dbReference type="GO" id="GO:0031418">
    <property type="term" value="F:L-ascorbic acid binding"/>
    <property type="evidence" value="ECO:0007669"/>
    <property type="project" value="UniProtKB-KW"/>
</dbReference>
<reference evidence="8 9" key="1">
    <citation type="journal article" date="2017" name="Genome Biol.">
        <title>New reference genome sequences of hot pepper reveal the massive evolution of plant disease-resistance genes by retroduplication.</title>
        <authorList>
            <person name="Kim S."/>
            <person name="Park J."/>
            <person name="Yeom S.I."/>
            <person name="Kim Y.M."/>
            <person name="Seo E."/>
            <person name="Kim K.T."/>
            <person name="Kim M.S."/>
            <person name="Lee J.M."/>
            <person name="Cheong K."/>
            <person name="Shin H.S."/>
            <person name="Kim S.B."/>
            <person name="Han K."/>
            <person name="Lee J."/>
            <person name="Park M."/>
            <person name="Lee H.A."/>
            <person name="Lee H.Y."/>
            <person name="Lee Y."/>
            <person name="Oh S."/>
            <person name="Lee J.H."/>
            <person name="Choi E."/>
            <person name="Choi E."/>
            <person name="Lee S.E."/>
            <person name="Jeon J."/>
            <person name="Kim H."/>
            <person name="Choi G."/>
            <person name="Song H."/>
            <person name="Lee J."/>
            <person name="Lee S.C."/>
            <person name="Kwon J.K."/>
            <person name="Lee H.Y."/>
            <person name="Koo N."/>
            <person name="Hong Y."/>
            <person name="Kim R.W."/>
            <person name="Kang W.H."/>
            <person name="Huh J.H."/>
            <person name="Kang B.C."/>
            <person name="Yang T.J."/>
            <person name="Lee Y.H."/>
            <person name="Bennetzen J.L."/>
            <person name="Choi D."/>
        </authorList>
    </citation>
    <scope>NUCLEOTIDE SEQUENCE [LARGE SCALE GENOMIC DNA]</scope>
    <source>
        <strain evidence="9">cv. PBC81</strain>
    </source>
</reference>
<evidence type="ECO:0000256" key="4">
    <source>
        <dbReference type="ARBA" id="ARBA00023002"/>
    </source>
</evidence>
<evidence type="ECO:0000256" key="6">
    <source>
        <dbReference type="RuleBase" id="RU003682"/>
    </source>
</evidence>
<dbReference type="GO" id="GO:0016706">
    <property type="term" value="F:2-oxoglutarate-dependent dioxygenase activity"/>
    <property type="evidence" value="ECO:0007669"/>
    <property type="project" value="UniProtKB-ARBA"/>
</dbReference>
<evidence type="ECO:0000256" key="3">
    <source>
        <dbReference type="ARBA" id="ARBA00022896"/>
    </source>
</evidence>
<sequence length="338" mass="38243">MENKLVSSWCKNVQTLPESYIFPPDERPGEIVVPLSGSSPIIDFNTDHASILQQVIKAGQDFGYFQVINHGISETLLEETVSVFKEFFNMPAEEQANYYSVDPNSKCRLYTSTYNYSNEDTHYWRDNLTHNCHPLEDNLPFWPEKPANYREVVSAYSVETKKLITKISDVISEGLGFEKGYLGGELSKVQLLSVNYYPPCPDPNLALGMHSHCDPNLFTVLYQGNVYGLQILKDGKWTGVEPLPNAFVVFIGCQLQIISNDKLKSVTHRAVTNPKEARVSVGTFVIPSSDCHIEPVSDLGKTSTKNPLLYKGYQYKEFLHTYATKHGDFEAVLQFYKL</sequence>
<dbReference type="GO" id="GO:0009805">
    <property type="term" value="P:coumarin biosynthetic process"/>
    <property type="evidence" value="ECO:0007669"/>
    <property type="project" value="UniProtKB-ARBA"/>
</dbReference>
<dbReference type="InterPro" id="IPR044861">
    <property type="entry name" value="IPNS-like_FE2OG_OXY"/>
</dbReference>
<organism evidence="8 9">
    <name type="scientific">Capsicum baccatum</name>
    <name type="common">Peruvian pepper</name>
    <dbReference type="NCBI Taxonomy" id="33114"/>
    <lineage>
        <taxon>Eukaryota</taxon>
        <taxon>Viridiplantae</taxon>
        <taxon>Streptophyta</taxon>
        <taxon>Embryophyta</taxon>
        <taxon>Tracheophyta</taxon>
        <taxon>Spermatophyta</taxon>
        <taxon>Magnoliopsida</taxon>
        <taxon>eudicotyledons</taxon>
        <taxon>Gunneridae</taxon>
        <taxon>Pentapetalae</taxon>
        <taxon>asterids</taxon>
        <taxon>lamiids</taxon>
        <taxon>Solanales</taxon>
        <taxon>Solanaceae</taxon>
        <taxon>Solanoideae</taxon>
        <taxon>Capsiceae</taxon>
        <taxon>Capsicum</taxon>
    </lineage>
</organism>
<dbReference type="PANTHER" id="PTHR47991">
    <property type="entry name" value="OXOGLUTARATE/IRON-DEPENDENT DIOXYGENASE"/>
    <property type="match status" value="1"/>
</dbReference>
<dbReference type="InterPro" id="IPR005123">
    <property type="entry name" value="Oxoglu/Fe-dep_dioxygenase_dom"/>
</dbReference>
<dbReference type="Pfam" id="PF03171">
    <property type="entry name" value="2OG-FeII_Oxy"/>
    <property type="match status" value="1"/>
</dbReference>
<gene>
    <name evidence="8" type="ORF">CQW23_15724</name>
</gene>
<dbReference type="InterPro" id="IPR027443">
    <property type="entry name" value="IPNS-like_sf"/>
</dbReference>
<keyword evidence="2 6" id="KW-0479">Metal-binding</keyword>
<evidence type="ECO:0000256" key="1">
    <source>
        <dbReference type="ARBA" id="ARBA00008056"/>
    </source>
</evidence>
<keyword evidence="4 6" id="KW-0560">Oxidoreductase</keyword>
<name>A0A2G2WMU7_CAPBA</name>
<feature type="domain" description="Fe2OG dioxygenase" evidence="7">
    <location>
        <begin position="188"/>
        <end position="287"/>
    </location>
</feature>
<dbReference type="Proteomes" id="UP000224567">
    <property type="component" value="Unassembled WGS sequence"/>
</dbReference>
<dbReference type="Gene3D" id="2.60.120.330">
    <property type="entry name" value="B-lactam Antibiotic, Isopenicillin N Synthase, Chain"/>
    <property type="match status" value="1"/>
</dbReference>
<reference evidence="9" key="2">
    <citation type="journal article" date="2017" name="J. Anim. Genet.">
        <title>Multiple reference genome sequences of hot pepper reveal the massive evolution of plant disease resistance genes by retroduplication.</title>
        <authorList>
            <person name="Kim S."/>
            <person name="Park J."/>
            <person name="Yeom S.-I."/>
            <person name="Kim Y.-M."/>
            <person name="Seo E."/>
            <person name="Kim K.-T."/>
            <person name="Kim M.-S."/>
            <person name="Lee J.M."/>
            <person name="Cheong K."/>
            <person name="Shin H.-S."/>
            <person name="Kim S.-B."/>
            <person name="Han K."/>
            <person name="Lee J."/>
            <person name="Park M."/>
            <person name="Lee H.-A."/>
            <person name="Lee H.-Y."/>
            <person name="Lee Y."/>
            <person name="Oh S."/>
            <person name="Lee J.H."/>
            <person name="Choi E."/>
            <person name="Choi E."/>
            <person name="Lee S.E."/>
            <person name="Jeon J."/>
            <person name="Kim H."/>
            <person name="Choi G."/>
            <person name="Song H."/>
            <person name="Lee J."/>
            <person name="Lee S.-C."/>
            <person name="Kwon J.-K."/>
            <person name="Lee H.-Y."/>
            <person name="Koo N."/>
            <person name="Hong Y."/>
            <person name="Kim R.W."/>
            <person name="Kang W.-H."/>
            <person name="Huh J.H."/>
            <person name="Kang B.-C."/>
            <person name="Yang T.-J."/>
            <person name="Lee Y.-H."/>
            <person name="Bennetzen J.L."/>
            <person name="Choi D."/>
        </authorList>
    </citation>
    <scope>NUCLEOTIDE SEQUENCE [LARGE SCALE GENOMIC DNA]</scope>
    <source>
        <strain evidence="9">cv. PBC81</strain>
    </source>
</reference>
<dbReference type="AlphaFoldDB" id="A0A2G2WMU7"/>
<proteinExistence type="inferred from homology"/>
<dbReference type="SUPFAM" id="SSF51197">
    <property type="entry name" value="Clavaminate synthase-like"/>
    <property type="match status" value="1"/>
</dbReference>
<keyword evidence="3" id="KW-0847">Vitamin C</keyword>
<dbReference type="OrthoDB" id="406156at2759"/>
<dbReference type="GO" id="GO:0002238">
    <property type="term" value="P:response to molecule of fungal origin"/>
    <property type="evidence" value="ECO:0007669"/>
    <property type="project" value="UniProtKB-ARBA"/>
</dbReference>
<keyword evidence="5 6" id="KW-0408">Iron</keyword>
<protein>
    <recommendedName>
        <fullName evidence="7">Fe2OG dioxygenase domain-containing protein</fullName>
    </recommendedName>
</protein>
<dbReference type="InterPro" id="IPR026992">
    <property type="entry name" value="DIOX_N"/>
</dbReference>
<accession>A0A2G2WMU7</accession>
<evidence type="ECO:0000256" key="2">
    <source>
        <dbReference type="ARBA" id="ARBA00022723"/>
    </source>
</evidence>